<feature type="transmembrane region" description="Helical" evidence="3">
    <location>
        <begin position="53"/>
        <end position="71"/>
    </location>
</feature>
<dbReference type="PANTHER" id="PTHR11360">
    <property type="entry name" value="MONOCARBOXYLATE TRANSPORTER"/>
    <property type="match status" value="1"/>
</dbReference>
<protein>
    <submittedName>
        <fullName evidence="5">Major facilitator superfamily domain-containing protein</fullName>
    </submittedName>
</protein>
<feature type="domain" description="Major facilitator superfamily (MFS) profile" evidence="4">
    <location>
        <begin position="217"/>
        <end position="450"/>
    </location>
</feature>
<dbReference type="InterPro" id="IPR011701">
    <property type="entry name" value="MFS"/>
</dbReference>
<keyword evidence="3" id="KW-0812">Transmembrane</keyword>
<comment type="caution">
    <text evidence="5">The sequence shown here is derived from an EMBL/GenBank/DDBJ whole genome shotgun (WGS) entry which is preliminary data.</text>
</comment>
<dbReference type="InterPro" id="IPR020846">
    <property type="entry name" value="MFS_dom"/>
</dbReference>
<evidence type="ECO:0000256" key="3">
    <source>
        <dbReference type="SAM" id="Phobius"/>
    </source>
</evidence>
<feature type="transmembrane region" description="Helical" evidence="3">
    <location>
        <begin position="106"/>
        <end position="127"/>
    </location>
</feature>
<organism evidence="5 6">
    <name type="scientific">Podospora appendiculata</name>
    <dbReference type="NCBI Taxonomy" id="314037"/>
    <lineage>
        <taxon>Eukaryota</taxon>
        <taxon>Fungi</taxon>
        <taxon>Dikarya</taxon>
        <taxon>Ascomycota</taxon>
        <taxon>Pezizomycotina</taxon>
        <taxon>Sordariomycetes</taxon>
        <taxon>Sordariomycetidae</taxon>
        <taxon>Sordariales</taxon>
        <taxon>Podosporaceae</taxon>
        <taxon>Podospora</taxon>
    </lineage>
</organism>
<comment type="subcellular location">
    <subcellularLocation>
        <location evidence="1">Membrane</location>
        <topology evidence="1">Multi-pass membrane protein</topology>
    </subcellularLocation>
</comment>
<name>A0AAE1CC29_9PEZI</name>
<feature type="transmembrane region" description="Helical" evidence="3">
    <location>
        <begin position="218"/>
        <end position="239"/>
    </location>
</feature>
<proteinExistence type="inferred from homology"/>
<keyword evidence="3" id="KW-1133">Transmembrane helix</keyword>
<dbReference type="AlphaFoldDB" id="A0AAE1CC29"/>
<evidence type="ECO:0000259" key="4">
    <source>
        <dbReference type="PROSITE" id="PS50850"/>
    </source>
</evidence>
<dbReference type="Pfam" id="PF07690">
    <property type="entry name" value="MFS_1"/>
    <property type="match status" value="1"/>
</dbReference>
<reference evidence="5" key="1">
    <citation type="journal article" date="2023" name="Mol. Phylogenet. Evol.">
        <title>Genome-scale phylogeny and comparative genomics of the fungal order Sordariales.</title>
        <authorList>
            <person name="Hensen N."/>
            <person name="Bonometti L."/>
            <person name="Westerberg I."/>
            <person name="Brannstrom I.O."/>
            <person name="Guillou S."/>
            <person name="Cros-Aarteil S."/>
            <person name="Calhoun S."/>
            <person name="Haridas S."/>
            <person name="Kuo A."/>
            <person name="Mondo S."/>
            <person name="Pangilinan J."/>
            <person name="Riley R."/>
            <person name="LaButti K."/>
            <person name="Andreopoulos B."/>
            <person name="Lipzen A."/>
            <person name="Chen C."/>
            <person name="Yan M."/>
            <person name="Daum C."/>
            <person name="Ng V."/>
            <person name="Clum A."/>
            <person name="Steindorff A."/>
            <person name="Ohm R.A."/>
            <person name="Martin F."/>
            <person name="Silar P."/>
            <person name="Natvig D.O."/>
            <person name="Lalanne C."/>
            <person name="Gautier V."/>
            <person name="Ament-Velasquez S.L."/>
            <person name="Kruys A."/>
            <person name="Hutchinson M.I."/>
            <person name="Powell A.J."/>
            <person name="Barry K."/>
            <person name="Miller A.N."/>
            <person name="Grigoriev I.V."/>
            <person name="Debuchy R."/>
            <person name="Gladieux P."/>
            <person name="Hiltunen Thoren M."/>
            <person name="Johannesson H."/>
        </authorList>
    </citation>
    <scope>NUCLEOTIDE SEQUENCE</scope>
    <source>
        <strain evidence="5">CBS 314.62</strain>
    </source>
</reference>
<dbReference type="SUPFAM" id="SSF103473">
    <property type="entry name" value="MFS general substrate transporter"/>
    <property type="match status" value="1"/>
</dbReference>
<reference evidence="5" key="2">
    <citation type="submission" date="2023-06" db="EMBL/GenBank/DDBJ databases">
        <authorList>
            <consortium name="Lawrence Berkeley National Laboratory"/>
            <person name="Haridas S."/>
            <person name="Hensen N."/>
            <person name="Bonometti L."/>
            <person name="Westerberg I."/>
            <person name="Brannstrom I.O."/>
            <person name="Guillou S."/>
            <person name="Cros-Aarteil S."/>
            <person name="Calhoun S."/>
            <person name="Kuo A."/>
            <person name="Mondo S."/>
            <person name="Pangilinan J."/>
            <person name="Riley R."/>
            <person name="Labutti K."/>
            <person name="Andreopoulos B."/>
            <person name="Lipzen A."/>
            <person name="Chen C."/>
            <person name="Yanf M."/>
            <person name="Daum C."/>
            <person name="Ng V."/>
            <person name="Clum A."/>
            <person name="Steindorff A."/>
            <person name="Ohm R."/>
            <person name="Martin F."/>
            <person name="Silar P."/>
            <person name="Natvig D."/>
            <person name="Lalanne C."/>
            <person name="Gautier V."/>
            <person name="Ament-Velasquez S.L."/>
            <person name="Kruys A."/>
            <person name="Hutchinson M.I."/>
            <person name="Powell A.J."/>
            <person name="Barry K."/>
            <person name="Miller A.N."/>
            <person name="Grigoriev I.V."/>
            <person name="Debuchy R."/>
            <person name="Gladieux P."/>
            <person name="Thoren M.H."/>
            <person name="Johannesson H."/>
        </authorList>
    </citation>
    <scope>NUCLEOTIDE SEQUENCE</scope>
    <source>
        <strain evidence="5">CBS 314.62</strain>
    </source>
</reference>
<dbReference type="InterPro" id="IPR036259">
    <property type="entry name" value="MFS_trans_sf"/>
</dbReference>
<feature type="transmembrane region" description="Helical" evidence="3">
    <location>
        <begin position="283"/>
        <end position="302"/>
    </location>
</feature>
<dbReference type="GO" id="GO:0016020">
    <property type="term" value="C:membrane"/>
    <property type="evidence" value="ECO:0007669"/>
    <property type="project" value="UniProtKB-SubCell"/>
</dbReference>
<keyword evidence="6" id="KW-1185">Reference proteome</keyword>
<dbReference type="EMBL" id="JAULSO010000002">
    <property type="protein sequence ID" value="KAK3688054.1"/>
    <property type="molecule type" value="Genomic_DNA"/>
</dbReference>
<feature type="transmembrane region" description="Helical" evidence="3">
    <location>
        <begin position="139"/>
        <end position="158"/>
    </location>
</feature>
<feature type="transmembrane region" description="Helical" evidence="3">
    <location>
        <begin position="170"/>
        <end position="190"/>
    </location>
</feature>
<evidence type="ECO:0000313" key="6">
    <source>
        <dbReference type="Proteomes" id="UP001270362"/>
    </source>
</evidence>
<evidence type="ECO:0000256" key="2">
    <source>
        <dbReference type="ARBA" id="ARBA00006727"/>
    </source>
</evidence>
<accession>A0AAE1CC29</accession>
<dbReference type="Proteomes" id="UP001270362">
    <property type="component" value="Unassembled WGS sequence"/>
</dbReference>
<dbReference type="PROSITE" id="PS50850">
    <property type="entry name" value="MFS"/>
    <property type="match status" value="1"/>
</dbReference>
<keyword evidence="3" id="KW-0472">Membrane</keyword>
<evidence type="ECO:0000313" key="5">
    <source>
        <dbReference type="EMBL" id="KAK3688054.1"/>
    </source>
</evidence>
<feature type="transmembrane region" description="Helical" evidence="3">
    <location>
        <begin position="386"/>
        <end position="402"/>
    </location>
</feature>
<dbReference type="PANTHER" id="PTHR11360:SF315">
    <property type="entry name" value="TRANSPORTER MCH2-RELATED"/>
    <property type="match status" value="1"/>
</dbReference>
<dbReference type="InterPro" id="IPR050327">
    <property type="entry name" value="Proton-linked_MCT"/>
</dbReference>
<feature type="transmembrane region" description="Helical" evidence="3">
    <location>
        <begin position="308"/>
        <end position="330"/>
    </location>
</feature>
<comment type="similarity">
    <text evidence="2">Belongs to the major facilitator superfamily. Monocarboxylate porter (TC 2.A.1.13) family.</text>
</comment>
<gene>
    <name evidence="5" type="ORF">B0T22DRAFT_425449</name>
</gene>
<feature type="transmembrane region" description="Helical" evidence="3">
    <location>
        <begin position="251"/>
        <end position="271"/>
    </location>
</feature>
<feature type="transmembrane region" description="Helical" evidence="3">
    <location>
        <begin position="83"/>
        <end position="100"/>
    </location>
</feature>
<feature type="transmembrane region" description="Helical" evidence="3">
    <location>
        <begin position="342"/>
        <end position="366"/>
    </location>
</feature>
<dbReference type="GO" id="GO:0022857">
    <property type="term" value="F:transmembrane transporter activity"/>
    <property type="evidence" value="ECO:0007669"/>
    <property type="project" value="InterPro"/>
</dbReference>
<dbReference type="Gene3D" id="1.20.1250.20">
    <property type="entry name" value="MFS general substrate transporter like domains"/>
    <property type="match status" value="2"/>
</dbReference>
<sequence length="450" mass="47722">MPPPPDGGYGWVCTLCVFLVNANTWGVNASWGIFLDRYLARDTFPGATRFEYAMIGGLSISQALLISPVVAASQRRVGTRYTMLLGSLVIFAGLFSASAASQIWQLFMSVALCFGWGMGLVYIPAMALLSPWFSSRRSLAVGFATSGAGLGGLAYSLITGRLIAVSGPAWTWRILSITSLVFNIVCSLALRERVITTPPTTAHRRSAFNPRTLVQTQIVLVLCWGFLTEFGYVALWYSLPSYATSIGLVPAQGAVVQAVLSLGLGVGRPVVGYYSDRVGRINMALGMTLLCSLLCLTLWTLARSYAGLLAFAALAGVVSGTFWSTVNPVLAEVVGLADAGTTFGAVCFALVIPTTFAEAVTLQLVAHGGSESSGGANAGSFLPSQVFVGMMFLMGAAALWLLRSWKIGDIERAGGGGGNRRFDETVGGGSGSVVRVVWWTPKRMFTPKRV</sequence>
<evidence type="ECO:0000256" key="1">
    <source>
        <dbReference type="ARBA" id="ARBA00004141"/>
    </source>
</evidence>